<dbReference type="Pfam" id="PF00005">
    <property type="entry name" value="ABC_tran"/>
    <property type="match status" value="1"/>
</dbReference>
<dbReference type="InterPro" id="IPR008995">
    <property type="entry name" value="Mo/tungstate-bd_C_term_dom"/>
</dbReference>
<keyword evidence="3" id="KW-0410">Iron transport</keyword>
<dbReference type="Proteomes" id="UP000652760">
    <property type="component" value="Unassembled WGS sequence"/>
</dbReference>
<sequence>MSFLQVQGLGKRYGNAVALEDVDLSVSAGSRTAIVGRSGSGKTTLLRIIAGFETADHGRIILDGRPLVESGGMGNGREGGGVVPAHRRGIGYVPQDGALFPHLSIADNIGFGLDRHDANRRSRILDLLEAVELDRQMLERRPHELSGGQQQRVALARALARKPTLMLLDEPFSALDTGLRESMRRTVARVLREAGIATILVTHDQGEALSFADQVAVMREGRLAQVGPPQELYRRPRDRETATFLGDAVILSAEVENGWATCSLGRLAVASGARQGAAEIMLRPEQLRLVVEDADLPPRGQGGGPEGWGRVTDVEFGGAVCKVAVSLGDAPGQPGPLLLRHSGLDLPRPGSRVRILVQGEAHLFEAPFR</sequence>
<evidence type="ECO:0000256" key="7">
    <source>
        <dbReference type="ARBA" id="ARBA00023065"/>
    </source>
</evidence>
<dbReference type="SMART" id="SM00382">
    <property type="entry name" value="AAA"/>
    <property type="match status" value="1"/>
</dbReference>
<dbReference type="InterPro" id="IPR027417">
    <property type="entry name" value="P-loop_NTPase"/>
</dbReference>
<evidence type="ECO:0000256" key="4">
    <source>
        <dbReference type="ARBA" id="ARBA00022741"/>
    </source>
</evidence>
<keyword evidence="4" id="KW-0547">Nucleotide-binding</keyword>
<dbReference type="Gene3D" id="2.40.50.450">
    <property type="match status" value="1"/>
</dbReference>
<dbReference type="InterPro" id="IPR003439">
    <property type="entry name" value="ABC_transporter-like_ATP-bd"/>
</dbReference>
<evidence type="ECO:0000313" key="11">
    <source>
        <dbReference type="Proteomes" id="UP000652760"/>
    </source>
</evidence>
<dbReference type="PROSITE" id="PS00211">
    <property type="entry name" value="ABC_TRANSPORTER_1"/>
    <property type="match status" value="1"/>
</dbReference>
<evidence type="ECO:0000313" key="10">
    <source>
        <dbReference type="EMBL" id="MBK1841052.1"/>
    </source>
</evidence>
<dbReference type="InterPro" id="IPR017871">
    <property type="entry name" value="ABC_transporter-like_CS"/>
</dbReference>
<accession>A0ABS1FCU9</accession>
<dbReference type="EMBL" id="JAENHM010000073">
    <property type="protein sequence ID" value="MBK1841052.1"/>
    <property type="molecule type" value="Genomic_DNA"/>
</dbReference>
<reference evidence="11" key="1">
    <citation type="submission" date="2021-01" db="EMBL/GenBank/DDBJ databases">
        <title>Genome public.</title>
        <authorList>
            <person name="Liu C."/>
            <person name="Sun Q."/>
        </authorList>
    </citation>
    <scope>NUCLEOTIDE SEQUENCE [LARGE SCALE GENOMIC DNA]</scope>
    <source>
        <strain evidence="11">YIM B02556</strain>
    </source>
</reference>
<gene>
    <name evidence="10" type="ORF">JHL17_26985</name>
</gene>
<keyword evidence="7" id="KW-0406">Ion transport</keyword>
<organism evidence="10 11">
    <name type="scientific">Azospirillum endophyticum</name>
    <dbReference type="NCBI Taxonomy" id="2800326"/>
    <lineage>
        <taxon>Bacteria</taxon>
        <taxon>Pseudomonadati</taxon>
        <taxon>Pseudomonadota</taxon>
        <taxon>Alphaproteobacteria</taxon>
        <taxon>Rhodospirillales</taxon>
        <taxon>Azospirillaceae</taxon>
        <taxon>Azospirillum</taxon>
    </lineage>
</organism>
<evidence type="ECO:0000256" key="6">
    <source>
        <dbReference type="ARBA" id="ARBA00023004"/>
    </source>
</evidence>
<keyword evidence="6" id="KW-0408">Iron</keyword>
<keyword evidence="1" id="KW-0813">Transport</keyword>
<keyword evidence="5 10" id="KW-0067">ATP-binding</keyword>
<proteinExistence type="predicted"/>
<dbReference type="SUPFAM" id="SSF50331">
    <property type="entry name" value="MOP-like"/>
    <property type="match status" value="1"/>
</dbReference>
<name>A0ABS1FCU9_9PROT</name>
<dbReference type="CDD" id="cd03259">
    <property type="entry name" value="ABC_Carb_Solutes_like"/>
    <property type="match status" value="1"/>
</dbReference>
<keyword evidence="8" id="KW-0472">Membrane</keyword>
<dbReference type="PANTHER" id="PTHR42781">
    <property type="entry name" value="SPERMIDINE/PUTRESCINE IMPORT ATP-BINDING PROTEIN POTA"/>
    <property type="match status" value="1"/>
</dbReference>
<dbReference type="InterPro" id="IPR050093">
    <property type="entry name" value="ABC_SmlMolc_Importer"/>
</dbReference>
<dbReference type="PANTHER" id="PTHR42781:SF4">
    <property type="entry name" value="SPERMIDINE_PUTRESCINE IMPORT ATP-BINDING PROTEIN POTA"/>
    <property type="match status" value="1"/>
</dbReference>
<evidence type="ECO:0000256" key="2">
    <source>
        <dbReference type="ARBA" id="ARBA00022475"/>
    </source>
</evidence>
<dbReference type="RefSeq" id="WP_200197762.1">
    <property type="nucleotide sequence ID" value="NZ_JAENHM010000073.1"/>
</dbReference>
<dbReference type="GO" id="GO:0005524">
    <property type="term" value="F:ATP binding"/>
    <property type="evidence" value="ECO:0007669"/>
    <property type="project" value="UniProtKB-KW"/>
</dbReference>
<evidence type="ECO:0000256" key="3">
    <source>
        <dbReference type="ARBA" id="ARBA00022496"/>
    </source>
</evidence>
<evidence type="ECO:0000256" key="1">
    <source>
        <dbReference type="ARBA" id="ARBA00022448"/>
    </source>
</evidence>
<feature type="domain" description="ABC transporter" evidence="9">
    <location>
        <begin position="4"/>
        <end position="245"/>
    </location>
</feature>
<dbReference type="InterPro" id="IPR015853">
    <property type="entry name" value="ABC_transpr_FbpC"/>
</dbReference>
<evidence type="ECO:0000256" key="8">
    <source>
        <dbReference type="ARBA" id="ARBA00023136"/>
    </source>
</evidence>
<dbReference type="PROSITE" id="PS50893">
    <property type="entry name" value="ABC_TRANSPORTER_2"/>
    <property type="match status" value="1"/>
</dbReference>
<dbReference type="SUPFAM" id="SSF52540">
    <property type="entry name" value="P-loop containing nucleoside triphosphate hydrolases"/>
    <property type="match status" value="1"/>
</dbReference>
<keyword evidence="11" id="KW-1185">Reference proteome</keyword>
<comment type="caution">
    <text evidence="10">The sequence shown here is derived from an EMBL/GenBank/DDBJ whole genome shotgun (WGS) entry which is preliminary data.</text>
</comment>
<keyword evidence="2" id="KW-1003">Cell membrane</keyword>
<protein>
    <submittedName>
        <fullName evidence="10">ABC transporter ATP-binding protein</fullName>
    </submittedName>
</protein>
<evidence type="ECO:0000259" key="9">
    <source>
        <dbReference type="PROSITE" id="PS50893"/>
    </source>
</evidence>
<dbReference type="InterPro" id="IPR003593">
    <property type="entry name" value="AAA+_ATPase"/>
</dbReference>
<dbReference type="Gene3D" id="3.40.50.300">
    <property type="entry name" value="P-loop containing nucleotide triphosphate hydrolases"/>
    <property type="match status" value="1"/>
</dbReference>
<evidence type="ECO:0000256" key="5">
    <source>
        <dbReference type="ARBA" id="ARBA00022840"/>
    </source>
</evidence>